<sequence>PADSKPFSTSSPNPLLSEASGDLELTPELLSAFKAATAELPLAFISGSWLPSARYLSLIPGSSESEMNTLVLASETIYSLSSLSAFTEVLVGLLKRARMCKAMVSAKRMYFGVGGSVDGFRMEASSRGAVAYEIDNTHFPTEGGGVKRWLGEVQMM</sequence>
<protein>
    <submittedName>
        <fullName evidence="1">Uncharacterized protein</fullName>
    </submittedName>
</protein>
<organism evidence="1 2">
    <name type="scientific">Coniosporium uncinatum</name>
    <dbReference type="NCBI Taxonomy" id="93489"/>
    <lineage>
        <taxon>Eukaryota</taxon>
        <taxon>Fungi</taxon>
        <taxon>Dikarya</taxon>
        <taxon>Ascomycota</taxon>
        <taxon>Pezizomycotina</taxon>
        <taxon>Dothideomycetes</taxon>
        <taxon>Dothideomycetes incertae sedis</taxon>
        <taxon>Coniosporium</taxon>
    </lineage>
</organism>
<accession>A0ACC3CYC4</accession>
<gene>
    <name evidence="1" type="ORF">LTS18_011940</name>
</gene>
<evidence type="ECO:0000313" key="1">
    <source>
        <dbReference type="EMBL" id="KAK3054786.1"/>
    </source>
</evidence>
<name>A0ACC3CYC4_9PEZI</name>
<dbReference type="Proteomes" id="UP001186974">
    <property type="component" value="Unassembled WGS sequence"/>
</dbReference>
<evidence type="ECO:0000313" key="2">
    <source>
        <dbReference type="Proteomes" id="UP001186974"/>
    </source>
</evidence>
<feature type="non-terminal residue" evidence="1">
    <location>
        <position position="1"/>
    </location>
</feature>
<reference evidence="1" key="1">
    <citation type="submission" date="2024-09" db="EMBL/GenBank/DDBJ databases">
        <title>Black Yeasts Isolated from many extreme environments.</title>
        <authorList>
            <person name="Coleine C."/>
            <person name="Stajich J.E."/>
            <person name="Selbmann L."/>
        </authorList>
    </citation>
    <scope>NUCLEOTIDE SEQUENCE</scope>
    <source>
        <strain evidence="1">CCFEE 5737</strain>
    </source>
</reference>
<proteinExistence type="predicted"/>
<dbReference type="EMBL" id="JAWDJW010009843">
    <property type="protein sequence ID" value="KAK3054786.1"/>
    <property type="molecule type" value="Genomic_DNA"/>
</dbReference>
<keyword evidence="2" id="KW-1185">Reference proteome</keyword>
<comment type="caution">
    <text evidence="1">The sequence shown here is derived from an EMBL/GenBank/DDBJ whole genome shotgun (WGS) entry which is preliminary data.</text>
</comment>